<dbReference type="SUPFAM" id="SSF50969">
    <property type="entry name" value="YVTN repeat-like/Quinoprotein amine dehydrogenase"/>
    <property type="match status" value="1"/>
</dbReference>
<dbReference type="InterPro" id="IPR001841">
    <property type="entry name" value="Znf_RING"/>
</dbReference>
<keyword evidence="7" id="KW-0808">Transferase</keyword>
<keyword evidence="1" id="KW-0479">Metal-binding</keyword>
<dbReference type="InterPro" id="IPR017907">
    <property type="entry name" value="Znf_RING_CS"/>
</dbReference>
<protein>
    <submittedName>
        <fullName evidence="7">TRIM56</fullName>
        <ecNumber evidence="7">2.3.2.27</ecNumber>
    </submittedName>
</protein>
<sequence>MADVYTQDCAICLETLKTPKVLPCSHLFCEVCISEYIISTANKPGQKTYNCPVCRVEIEINNPTSHNSTWVHDLPTAEGCQKNYTNRPTMQNKQQCHPCERSENVSIDATVWCSNCGEALCQKCCDLHRRFRTTTTHKTFPITTTTNDDFNFLAETNEFCSKHETKPLDVYCLDHLVPCCVVCLAVNHRTCNVKCIEELGDVKAENIELFLNELDNVKYSLNELIKSKAKNKESLNSSFKTMEKDAISTTTNLKKRIDDLCQDFIKNSSLMQDDLLTELDNVIKQAQGHTLALDNWTSRLKIVNSFGSRSQTLVAKEKIRVELANKELHFKSLLNENQDIDVSTGFKEISEALSKVEMLGKISVLKHINKISDKNNDQRNNLFKSNRVQLETLSLKFRSILGFKEKEFISGVCLNSEKCVVISSTGQCEIINIRTNQIVTSVSLSQINQPKRICYDKSSEHLFVTFNGNCGVSCEIKEDNIKQVKAHSFKKNVCGIDMFDEKLYILSTGILQTPDMQNPSVYMQSGGCGSVDDLAVDKVSGRLAFTIQSSKSVSFTTFQKRELKNTVQFKTKPVALTFGPDGILFVAERNFVSFISKNEQTLQPLIEKLEKLVQIRDIWTDKESNVLFVCGNNYIEIYDIQWG</sequence>
<keyword evidence="2 4" id="KW-0863">Zinc-finger</keyword>
<feature type="domain" description="B box-type" evidence="6">
    <location>
        <begin position="94"/>
        <end position="142"/>
    </location>
</feature>
<dbReference type="PROSITE" id="PS00518">
    <property type="entry name" value="ZF_RING_1"/>
    <property type="match status" value="1"/>
</dbReference>
<name>A0A8S3TKJ0_MYTED</name>
<dbReference type="PANTHER" id="PTHR25462">
    <property type="entry name" value="BONUS, ISOFORM C-RELATED"/>
    <property type="match status" value="1"/>
</dbReference>
<dbReference type="SMART" id="SM00184">
    <property type="entry name" value="RING"/>
    <property type="match status" value="1"/>
</dbReference>
<dbReference type="CDD" id="cd19757">
    <property type="entry name" value="Bbox1"/>
    <property type="match status" value="1"/>
</dbReference>
<dbReference type="PANTHER" id="PTHR25462:SF291">
    <property type="entry name" value="E3 UBIQUITIN-PROTEIN LIGASE TRIM45"/>
    <property type="match status" value="1"/>
</dbReference>
<dbReference type="EMBL" id="CAJPWZ010002106">
    <property type="protein sequence ID" value="CAG2230831.1"/>
    <property type="molecule type" value="Genomic_DNA"/>
</dbReference>
<dbReference type="SUPFAM" id="SSF57845">
    <property type="entry name" value="B-box zinc-binding domain"/>
    <property type="match status" value="1"/>
</dbReference>
<evidence type="ECO:0000259" key="5">
    <source>
        <dbReference type="PROSITE" id="PS50089"/>
    </source>
</evidence>
<dbReference type="PROSITE" id="PS50119">
    <property type="entry name" value="ZF_BBOX"/>
    <property type="match status" value="2"/>
</dbReference>
<dbReference type="PROSITE" id="PS50089">
    <property type="entry name" value="ZF_RING_2"/>
    <property type="match status" value="1"/>
</dbReference>
<evidence type="ECO:0000256" key="2">
    <source>
        <dbReference type="ARBA" id="ARBA00022771"/>
    </source>
</evidence>
<dbReference type="OrthoDB" id="6113339at2759"/>
<evidence type="ECO:0000313" key="7">
    <source>
        <dbReference type="EMBL" id="CAG2230831.1"/>
    </source>
</evidence>
<feature type="domain" description="RING-type" evidence="5">
    <location>
        <begin position="9"/>
        <end position="55"/>
    </location>
</feature>
<evidence type="ECO:0000256" key="3">
    <source>
        <dbReference type="ARBA" id="ARBA00022833"/>
    </source>
</evidence>
<comment type="caution">
    <text evidence="7">The sequence shown here is derived from an EMBL/GenBank/DDBJ whole genome shotgun (WGS) entry which is preliminary data.</text>
</comment>
<feature type="domain" description="B box-type" evidence="6">
    <location>
        <begin position="155"/>
        <end position="190"/>
    </location>
</feature>
<keyword evidence="8" id="KW-1185">Reference proteome</keyword>
<evidence type="ECO:0000256" key="4">
    <source>
        <dbReference type="PROSITE-ProRule" id="PRU00024"/>
    </source>
</evidence>
<proteinExistence type="predicted"/>
<evidence type="ECO:0000313" key="8">
    <source>
        <dbReference type="Proteomes" id="UP000683360"/>
    </source>
</evidence>
<dbReference type="Gene3D" id="3.30.160.60">
    <property type="entry name" value="Classic Zinc Finger"/>
    <property type="match status" value="1"/>
</dbReference>
<keyword evidence="7" id="KW-0012">Acyltransferase</keyword>
<evidence type="ECO:0000256" key="1">
    <source>
        <dbReference type="ARBA" id="ARBA00022723"/>
    </source>
</evidence>
<dbReference type="AlphaFoldDB" id="A0A8S3TKJ0"/>
<dbReference type="InterPro" id="IPR011044">
    <property type="entry name" value="Quino_amine_DH_bsu"/>
</dbReference>
<dbReference type="SUPFAM" id="SSF57850">
    <property type="entry name" value="RING/U-box"/>
    <property type="match status" value="1"/>
</dbReference>
<dbReference type="EC" id="2.3.2.27" evidence="7"/>
<reference evidence="7" key="1">
    <citation type="submission" date="2021-03" db="EMBL/GenBank/DDBJ databases">
        <authorList>
            <person name="Bekaert M."/>
        </authorList>
    </citation>
    <scope>NUCLEOTIDE SEQUENCE</scope>
</reference>
<evidence type="ECO:0000259" key="6">
    <source>
        <dbReference type="PROSITE" id="PS50119"/>
    </source>
</evidence>
<dbReference type="Gene3D" id="3.30.40.10">
    <property type="entry name" value="Zinc/RING finger domain, C3HC4 (zinc finger)"/>
    <property type="match status" value="1"/>
</dbReference>
<organism evidence="7 8">
    <name type="scientific">Mytilus edulis</name>
    <name type="common">Blue mussel</name>
    <dbReference type="NCBI Taxonomy" id="6550"/>
    <lineage>
        <taxon>Eukaryota</taxon>
        <taxon>Metazoa</taxon>
        <taxon>Spiralia</taxon>
        <taxon>Lophotrochozoa</taxon>
        <taxon>Mollusca</taxon>
        <taxon>Bivalvia</taxon>
        <taxon>Autobranchia</taxon>
        <taxon>Pteriomorphia</taxon>
        <taxon>Mytilida</taxon>
        <taxon>Mytiloidea</taxon>
        <taxon>Mytilidae</taxon>
        <taxon>Mytilinae</taxon>
        <taxon>Mytilus</taxon>
    </lineage>
</organism>
<dbReference type="Proteomes" id="UP000683360">
    <property type="component" value="Unassembled WGS sequence"/>
</dbReference>
<gene>
    <name evidence="7" type="ORF">MEDL_43636</name>
</gene>
<dbReference type="GO" id="GO:0008270">
    <property type="term" value="F:zinc ion binding"/>
    <property type="evidence" value="ECO:0007669"/>
    <property type="project" value="UniProtKB-KW"/>
</dbReference>
<dbReference type="GO" id="GO:0061630">
    <property type="term" value="F:ubiquitin protein ligase activity"/>
    <property type="evidence" value="ECO:0007669"/>
    <property type="project" value="UniProtKB-EC"/>
</dbReference>
<dbReference type="InterPro" id="IPR018957">
    <property type="entry name" value="Znf_C3HC4_RING-type"/>
</dbReference>
<keyword evidence="3" id="KW-0862">Zinc</keyword>
<dbReference type="InterPro" id="IPR000315">
    <property type="entry name" value="Znf_B-box"/>
</dbReference>
<dbReference type="Pfam" id="PF00097">
    <property type="entry name" value="zf-C3HC4"/>
    <property type="match status" value="1"/>
</dbReference>
<dbReference type="InterPro" id="IPR013083">
    <property type="entry name" value="Znf_RING/FYVE/PHD"/>
</dbReference>
<accession>A0A8S3TKJ0</accession>
<dbReference type="InterPro" id="IPR047153">
    <property type="entry name" value="TRIM45/56/19-like"/>
</dbReference>